<dbReference type="Proteomes" id="UP001501295">
    <property type="component" value="Unassembled WGS sequence"/>
</dbReference>
<dbReference type="EMBL" id="BAABLM010000003">
    <property type="protein sequence ID" value="GAA4676181.1"/>
    <property type="molecule type" value="Genomic_DNA"/>
</dbReference>
<comment type="similarity">
    <text evidence="1">Belongs to the UPF0161 family.</text>
</comment>
<dbReference type="NCBIfam" id="TIGR00278">
    <property type="entry name" value="membrane protein insertion efficiency factor YidD"/>
    <property type="match status" value="1"/>
</dbReference>
<sequence>MLFLLLLPRNVCVAILRAYRATISPLYGDVCRYYPSCSRYTLEAIQLHGVVRGVWLGARRILRCNPWAAGGIDDVPDSHHHRYVVTPFGFVTPRPAHESTATARPLLSPTLHSHAGIADTVGAHTLRAHVHGKG</sequence>
<dbReference type="InterPro" id="IPR002696">
    <property type="entry name" value="Membr_insert_effic_factor_YidD"/>
</dbReference>
<dbReference type="SMART" id="SM01234">
    <property type="entry name" value="Haemolytic"/>
    <property type="match status" value="1"/>
</dbReference>
<keyword evidence="3" id="KW-1185">Reference proteome</keyword>
<comment type="caution">
    <text evidence="2">The sequence shown here is derived from an EMBL/GenBank/DDBJ whole genome shotgun (WGS) entry which is preliminary data.</text>
</comment>
<organism evidence="2 3">
    <name type="scientific">Frondihabitans cladoniiphilus</name>
    <dbReference type="NCBI Taxonomy" id="715785"/>
    <lineage>
        <taxon>Bacteria</taxon>
        <taxon>Bacillati</taxon>
        <taxon>Actinomycetota</taxon>
        <taxon>Actinomycetes</taxon>
        <taxon>Micrococcales</taxon>
        <taxon>Microbacteriaceae</taxon>
        <taxon>Frondihabitans</taxon>
    </lineage>
</organism>
<evidence type="ECO:0000256" key="1">
    <source>
        <dbReference type="HAMAP-Rule" id="MF_00386"/>
    </source>
</evidence>
<reference evidence="3" key="1">
    <citation type="journal article" date="2019" name="Int. J. Syst. Evol. Microbiol.">
        <title>The Global Catalogue of Microorganisms (GCM) 10K type strain sequencing project: providing services to taxonomists for standard genome sequencing and annotation.</title>
        <authorList>
            <consortium name="The Broad Institute Genomics Platform"/>
            <consortium name="The Broad Institute Genome Sequencing Center for Infectious Disease"/>
            <person name="Wu L."/>
            <person name="Ma J."/>
        </authorList>
    </citation>
    <scope>NUCLEOTIDE SEQUENCE [LARGE SCALE GENOMIC DNA]</scope>
    <source>
        <strain evidence="3">JCM 18956</strain>
    </source>
</reference>
<comment type="function">
    <text evidence="1">Could be involved in insertion of integral membrane proteins into the membrane.</text>
</comment>
<keyword evidence="1" id="KW-1003">Cell membrane</keyword>
<evidence type="ECO:0000313" key="3">
    <source>
        <dbReference type="Proteomes" id="UP001501295"/>
    </source>
</evidence>
<dbReference type="HAMAP" id="MF_00386">
    <property type="entry name" value="UPF0161_YidD"/>
    <property type="match status" value="1"/>
</dbReference>
<protein>
    <recommendedName>
        <fullName evidence="1">Putative membrane protein insertion efficiency factor</fullName>
    </recommendedName>
</protein>
<gene>
    <name evidence="2" type="ORF">GCM10025780_20980</name>
</gene>
<keyword evidence="1" id="KW-0472">Membrane</keyword>
<dbReference type="PANTHER" id="PTHR33383">
    <property type="entry name" value="MEMBRANE PROTEIN INSERTION EFFICIENCY FACTOR-RELATED"/>
    <property type="match status" value="1"/>
</dbReference>
<accession>A0ABP8VYZ6</accession>
<comment type="subcellular location">
    <subcellularLocation>
        <location evidence="1">Cell membrane</location>
        <topology evidence="1">Peripheral membrane protein</topology>
        <orientation evidence="1">Cytoplasmic side</orientation>
    </subcellularLocation>
</comment>
<name>A0ABP8VYZ6_9MICO</name>
<dbReference type="Pfam" id="PF01809">
    <property type="entry name" value="YidD"/>
    <property type="match status" value="1"/>
</dbReference>
<dbReference type="PANTHER" id="PTHR33383:SF1">
    <property type="entry name" value="MEMBRANE PROTEIN INSERTION EFFICIENCY FACTOR-RELATED"/>
    <property type="match status" value="1"/>
</dbReference>
<evidence type="ECO:0000313" key="2">
    <source>
        <dbReference type="EMBL" id="GAA4676181.1"/>
    </source>
</evidence>
<proteinExistence type="inferred from homology"/>